<accession>A0A7W9L2V2</accession>
<keyword evidence="4 5" id="KW-0378">Hydrolase</keyword>
<evidence type="ECO:0000256" key="5">
    <source>
        <dbReference type="HAMAP-Rule" id="MF_00265"/>
    </source>
</evidence>
<keyword evidence="8" id="KW-1185">Reference proteome</keyword>
<evidence type="ECO:0000313" key="7">
    <source>
        <dbReference type="EMBL" id="MBB5753878.1"/>
    </source>
</evidence>
<sequence length="139" mass="14530">MFLDASAIVAILAREVDAGALLERIEAAPPPLYVSPLARFEAVFGLARAKAKARADRPDLQIANAAAVVEAVLSALGAVEVPITDEIGAAAIEAGRRYGRAVGSAADLNFGDCFAYACARQLGVPLLYKGQDFAQTDLR</sequence>
<keyword evidence="5" id="KW-0460">Magnesium</keyword>
<feature type="binding site" evidence="5">
    <location>
        <position position="4"/>
    </location>
    <ligand>
        <name>Mg(2+)</name>
        <dbReference type="ChEBI" id="CHEBI:18420"/>
    </ligand>
</feature>
<dbReference type="GO" id="GO:0016787">
    <property type="term" value="F:hydrolase activity"/>
    <property type="evidence" value="ECO:0007669"/>
    <property type="project" value="UniProtKB-KW"/>
</dbReference>
<comment type="caution">
    <text evidence="7">The sequence shown here is derived from an EMBL/GenBank/DDBJ whole genome shotgun (WGS) entry which is preliminary data.</text>
</comment>
<dbReference type="InterPro" id="IPR022907">
    <property type="entry name" value="VapC_family"/>
</dbReference>
<dbReference type="Gene3D" id="3.40.50.1010">
    <property type="entry name" value="5'-nuclease"/>
    <property type="match status" value="1"/>
</dbReference>
<feature type="binding site" evidence="5">
    <location>
        <position position="112"/>
    </location>
    <ligand>
        <name>Mg(2+)</name>
        <dbReference type="ChEBI" id="CHEBI:18420"/>
    </ligand>
</feature>
<dbReference type="AlphaFoldDB" id="A0A7W9L2V2"/>
<dbReference type="Proteomes" id="UP000523821">
    <property type="component" value="Unassembled WGS sequence"/>
</dbReference>
<dbReference type="CDD" id="cd09871">
    <property type="entry name" value="PIN_MtVapC28-VapC30-like"/>
    <property type="match status" value="1"/>
</dbReference>
<comment type="function">
    <text evidence="5">Toxic component of a toxin-antitoxin (TA) system. An RNase.</text>
</comment>
<dbReference type="GO" id="GO:0090729">
    <property type="term" value="F:toxin activity"/>
    <property type="evidence" value="ECO:0007669"/>
    <property type="project" value="UniProtKB-KW"/>
</dbReference>
<evidence type="ECO:0000313" key="8">
    <source>
        <dbReference type="Proteomes" id="UP000523821"/>
    </source>
</evidence>
<organism evidence="7 8">
    <name type="scientific">Prosthecomicrobium pneumaticum</name>
    <dbReference type="NCBI Taxonomy" id="81895"/>
    <lineage>
        <taxon>Bacteria</taxon>
        <taxon>Pseudomonadati</taxon>
        <taxon>Pseudomonadota</taxon>
        <taxon>Alphaproteobacteria</taxon>
        <taxon>Hyphomicrobiales</taxon>
        <taxon>Kaistiaceae</taxon>
        <taxon>Prosthecomicrobium</taxon>
    </lineage>
</organism>
<feature type="domain" description="PIN" evidence="6">
    <location>
        <begin position="1"/>
        <end position="137"/>
    </location>
</feature>
<dbReference type="GO" id="GO:0004540">
    <property type="term" value="F:RNA nuclease activity"/>
    <property type="evidence" value="ECO:0007669"/>
    <property type="project" value="InterPro"/>
</dbReference>
<dbReference type="GO" id="GO:0000287">
    <property type="term" value="F:magnesium ion binding"/>
    <property type="evidence" value="ECO:0007669"/>
    <property type="project" value="UniProtKB-UniRule"/>
</dbReference>
<gene>
    <name evidence="5" type="primary">vapC</name>
    <name evidence="7" type="ORF">GGQ63_002953</name>
</gene>
<keyword evidence="3 5" id="KW-0479">Metal-binding</keyword>
<evidence type="ECO:0000256" key="3">
    <source>
        <dbReference type="ARBA" id="ARBA00022723"/>
    </source>
</evidence>
<comment type="cofactor">
    <cofactor evidence="5">
        <name>Mg(2+)</name>
        <dbReference type="ChEBI" id="CHEBI:18420"/>
    </cofactor>
</comment>
<evidence type="ECO:0000259" key="6">
    <source>
        <dbReference type="Pfam" id="PF01850"/>
    </source>
</evidence>
<proteinExistence type="inferred from homology"/>
<evidence type="ECO:0000256" key="1">
    <source>
        <dbReference type="ARBA" id="ARBA00022649"/>
    </source>
</evidence>
<dbReference type="EMBL" id="JACHOO010000006">
    <property type="protein sequence ID" value="MBB5753878.1"/>
    <property type="molecule type" value="Genomic_DNA"/>
</dbReference>
<dbReference type="RefSeq" id="WP_183857086.1">
    <property type="nucleotide sequence ID" value="NZ_JACHOO010000006.1"/>
</dbReference>
<comment type="similarity">
    <text evidence="5">Belongs to the PINc/VapC protein family.</text>
</comment>
<keyword evidence="1 5" id="KW-1277">Toxin-antitoxin system</keyword>
<dbReference type="SUPFAM" id="SSF88723">
    <property type="entry name" value="PIN domain-like"/>
    <property type="match status" value="1"/>
</dbReference>
<dbReference type="InterPro" id="IPR002716">
    <property type="entry name" value="PIN_dom"/>
</dbReference>
<dbReference type="InterPro" id="IPR029060">
    <property type="entry name" value="PIN-like_dom_sf"/>
</dbReference>
<dbReference type="HAMAP" id="MF_00265">
    <property type="entry name" value="VapC_Nob1"/>
    <property type="match status" value="1"/>
</dbReference>
<evidence type="ECO:0000256" key="4">
    <source>
        <dbReference type="ARBA" id="ARBA00022801"/>
    </source>
</evidence>
<keyword evidence="2 5" id="KW-0540">Nuclease</keyword>
<name>A0A7W9L2V2_9HYPH</name>
<keyword evidence="5" id="KW-0800">Toxin</keyword>
<evidence type="ECO:0000256" key="2">
    <source>
        <dbReference type="ARBA" id="ARBA00022722"/>
    </source>
</evidence>
<protein>
    <recommendedName>
        <fullName evidence="5">Ribonuclease VapC</fullName>
        <shortName evidence="5">RNase VapC</shortName>
        <ecNumber evidence="5">3.1.-.-</ecNumber>
    </recommendedName>
    <alternativeName>
        <fullName evidence="5">Toxin VapC</fullName>
    </alternativeName>
</protein>
<reference evidence="7 8" key="1">
    <citation type="submission" date="2020-08" db="EMBL/GenBank/DDBJ databases">
        <title>Genomic Encyclopedia of Type Strains, Phase IV (KMG-IV): sequencing the most valuable type-strain genomes for metagenomic binning, comparative biology and taxonomic classification.</title>
        <authorList>
            <person name="Goeker M."/>
        </authorList>
    </citation>
    <scope>NUCLEOTIDE SEQUENCE [LARGE SCALE GENOMIC DNA]</scope>
    <source>
        <strain evidence="7 8">DSM 16268</strain>
    </source>
</reference>
<dbReference type="EC" id="3.1.-.-" evidence="5"/>
<dbReference type="Pfam" id="PF01850">
    <property type="entry name" value="PIN"/>
    <property type="match status" value="1"/>
</dbReference>